<evidence type="ECO:0000313" key="2">
    <source>
        <dbReference type="Proteomes" id="UP000600799"/>
    </source>
</evidence>
<reference evidence="1 2" key="1">
    <citation type="submission" date="2020-11" db="EMBL/GenBank/DDBJ databases">
        <title>The genome sequence of Novosphingobium sp. 1Y9A.</title>
        <authorList>
            <person name="Liu Y."/>
        </authorList>
    </citation>
    <scope>NUCLEOTIDE SEQUENCE [LARGE SCALE GENOMIC DNA]</scope>
    <source>
        <strain evidence="1 2">1Y9A</strain>
    </source>
</reference>
<keyword evidence="2" id="KW-1185">Reference proteome</keyword>
<accession>A0ABS0HLB0</accession>
<dbReference type="Proteomes" id="UP000600799">
    <property type="component" value="Unassembled WGS sequence"/>
</dbReference>
<dbReference type="RefSeq" id="WP_196277066.1">
    <property type="nucleotide sequence ID" value="NZ_JADQDC010000015.1"/>
</dbReference>
<comment type="caution">
    <text evidence="1">The sequence shown here is derived from an EMBL/GenBank/DDBJ whole genome shotgun (WGS) entry which is preliminary data.</text>
</comment>
<gene>
    <name evidence="1" type="ORF">I2488_17475</name>
</gene>
<sequence length="216" mass="23737">MTAPIEPPTLKLGADDLVDWLEFTAIFNEFGVARLDALLGALLELEETPEDDIGERDRQREQCVEALENEIELRTKSLGSTYPFKLADGAEELTLVENWKDEQYSYYLVCLITTHVTGSPILRTPPADRLLTTLRNDIFQIIATLGMAGHAAGPAFSVGWPRRNGEKIVELLVRAANAGGGFMVRNPPSKYVSPHEKDGGIDVIAWTAGNCSGGWH</sequence>
<organism evidence="1 2">
    <name type="scientific">Novosphingobium jiangmenense</name>
    <dbReference type="NCBI Taxonomy" id="2791981"/>
    <lineage>
        <taxon>Bacteria</taxon>
        <taxon>Pseudomonadati</taxon>
        <taxon>Pseudomonadota</taxon>
        <taxon>Alphaproteobacteria</taxon>
        <taxon>Sphingomonadales</taxon>
        <taxon>Sphingomonadaceae</taxon>
        <taxon>Novosphingobium</taxon>
    </lineage>
</organism>
<proteinExistence type="predicted"/>
<protein>
    <submittedName>
        <fullName evidence="1">Uncharacterized protein</fullName>
    </submittedName>
</protein>
<name>A0ABS0HLB0_9SPHN</name>
<dbReference type="EMBL" id="JADQDC010000015">
    <property type="protein sequence ID" value="MBF9152796.1"/>
    <property type="molecule type" value="Genomic_DNA"/>
</dbReference>
<evidence type="ECO:0000313" key="1">
    <source>
        <dbReference type="EMBL" id="MBF9152796.1"/>
    </source>
</evidence>